<proteinExistence type="predicted"/>
<feature type="transmembrane region" description="Helical" evidence="1">
    <location>
        <begin position="9"/>
        <end position="28"/>
    </location>
</feature>
<feature type="transmembrane region" description="Helical" evidence="1">
    <location>
        <begin position="48"/>
        <end position="67"/>
    </location>
</feature>
<keyword evidence="1" id="KW-0812">Transmembrane</keyword>
<evidence type="ECO:0000313" key="2">
    <source>
        <dbReference type="EMBL" id="PLR36944.1"/>
    </source>
</evidence>
<keyword evidence="1" id="KW-1133">Transmembrane helix</keyword>
<accession>A0A2N5E6K3</accession>
<feature type="transmembrane region" description="Helical" evidence="1">
    <location>
        <begin position="74"/>
        <end position="92"/>
    </location>
</feature>
<feature type="transmembrane region" description="Helical" evidence="1">
    <location>
        <begin position="98"/>
        <end position="119"/>
    </location>
</feature>
<reference evidence="2 3" key="1">
    <citation type="submission" date="2017-12" db="EMBL/GenBank/DDBJ databases">
        <title>Characterization of six clinical isolates of Enterochimera gen. nov., a novel genus of the Yersiniaciae family and the three species Enterochimera arupensis sp. nov., Enterochimera coloradensis sp. nov, and Enterochimera californica sp. nov.</title>
        <authorList>
            <person name="Rossi A."/>
            <person name="Fisher M."/>
        </authorList>
    </citation>
    <scope>NUCLEOTIDE SEQUENCE [LARGE SCALE GENOMIC DNA]</scope>
    <source>
        <strain evidence="3">2016-Iso4</strain>
    </source>
</reference>
<comment type="caution">
    <text evidence="2">The sequence shown here is derived from an EMBL/GenBank/DDBJ whole genome shotgun (WGS) entry which is preliminary data.</text>
</comment>
<evidence type="ECO:0000313" key="3">
    <source>
        <dbReference type="Proteomes" id="UP000234503"/>
    </source>
</evidence>
<dbReference type="EMBL" id="PJZH01000005">
    <property type="protein sequence ID" value="PLR36944.1"/>
    <property type="molecule type" value="Genomic_DNA"/>
</dbReference>
<evidence type="ECO:0000256" key="1">
    <source>
        <dbReference type="SAM" id="Phobius"/>
    </source>
</evidence>
<gene>
    <name evidence="2" type="ORF">CYR32_07905</name>
</gene>
<dbReference type="AlphaFoldDB" id="A0A2N5E6K3"/>
<keyword evidence="1" id="KW-0472">Membrane</keyword>
<name>A0A2N5E6K3_9GAMM</name>
<dbReference type="Proteomes" id="UP000234503">
    <property type="component" value="Unassembled WGS sequence"/>
</dbReference>
<keyword evidence="3" id="KW-1185">Reference proteome</keyword>
<organism evidence="2 3">
    <name type="scientific">Chimaeribacter coloradensis</name>
    <dbReference type="NCBI Taxonomy" id="2060068"/>
    <lineage>
        <taxon>Bacteria</taxon>
        <taxon>Pseudomonadati</taxon>
        <taxon>Pseudomonadota</taxon>
        <taxon>Gammaproteobacteria</taxon>
        <taxon>Enterobacterales</taxon>
        <taxon>Yersiniaceae</taxon>
        <taxon>Chimaeribacter</taxon>
    </lineage>
</organism>
<protein>
    <submittedName>
        <fullName evidence="2">Uncharacterized protein</fullName>
    </submittedName>
</protein>
<sequence length="124" mass="14655">MRIKINRDYLFFIKITIVMFCFFLMVWIHDIGYDIYMTYYTPRSRGVGLGFVFIYSVFFILPSFFAVIFSPLRWGVMIVAAVMGALFYLWFGSNPLRVILMALSSLLPYAILFVMNAWLKKRIK</sequence>